<name>A0A816HQT1_ADIRI</name>
<dbReference type="Proteomes" id="UP000663828">
    <property type="component" value="Unassembled WGS sequence"/>
</dbReference>
<dbReference type="EMBL" id="CAJNOR010018676">
    <property type="protein sequence ID" value="CAF1688849.1"/>
    <property type="molecule type" value="Genomic_DNA"/>
</dbReference>
<evidence type="ECO:0000313" key="1">
    <source>
        <dbReference type="EMBL" id="CAF1688849.1"/>
    </source>
</evidence>
<dbReference type="AlphaFoldDB" id="A0A816HQT1"/>
<gene>
    <name evidence="1" type="ORF">XAT740_LOCUS63037</name>
</gene>
<evidence type="ECO:0000313" key="2">
    <source>
        <dbReference type="Proteomes" id="UP000663828"/>
    </source>
</evidence>
<reference evidence="1" key="1">
    <citation type="submission" date="2021-02" db="EMBL/GenBank/DDBJ databases">
        <authorList>
            <person name="Nowell W R."/>
        </authorList>
    </citation>
    <scope>NUCLEOTIDE SEQUENCE</scope>
</reference>
<evidence type="ECO:0008006" key="3">
    <source>
        <dbReference type="Google" id="ProtNLM"/>
    </source>
</evidence>
<organism evidence="1 2">
    <name type="scientific">Adineta ricciae</name>
    <name type="common">Rotifer</name>
    <dbReference type="NCBI Taxonomy" id="249248"/>
    <lineage>
        <taxon>Eukaryota</taxon>
        <taxon>Metazoa</taxon>
        <taxon>Spiralia</taxon>
        <taxon>Gnathifera</taxon>
        <taxon>Rotifera</taxon>
        <taxon>Eurotatoria</taxon>
        <taxon>Bdelloidea</taxon>
        <taxon>Adinetida</taxon>
        <taxon>Adinetidae</taxon>
        <taxon>Adineta</taxon>
    </lineage>
</organism>
<proteinExistence type="predicted"/>
<sequence>MVHVQFFPFNGTTNTLFTISCPNWFDENGIKDYSLYYWTNDYIKRSMIAFSLISTFEVRLPANDLNTSVIHLTVFIGDQSDCIQEVNITSVTIIQDLLQINNLLNNIKTNSTLRLLSNTNQNVVGQVLYSFSQQLNQLDGQNIDKALSNNVPLTSVSISQLGEQRIQQVL</sequence>
<comment type="caution">
    <text evidence="1">The sequence shown here is derived from an EMBL/GenBank/DDBJ whole genome shotgun (WGS) entry which is preliminary data.</text>
</comment>
<accession>A0A816HQT1</accession>
<protein>
    <recommendedName>
        <fullName evidence="3">REJ domain protein</fullName>
    </recommendedName>
</protein>
<keyword evidence="2" id="KW-1185">Reference proteome</keyword>